<evidence type="ECO:0000313" key="1">
    <source>
        <dbReference type="EMBL" id="SVD59185.1"/>
    </source>
</evidence>
<organism evidence="1">
    <name type="scientific">marine metagenome</name>
    <dbReference type="NCBI Taxonomy" id="408172"/>
    <lineage>
        <taxon>unclassified sequences</taxon>
        <taxon>metagenomes</taxon>
        <taxon>ecological metagenomes</taxon>
    </lineage>
</organism>
<dbReference type="AlphaFoldDB" id="A0A382WLI7"/>
<accession>A0A382WLI7</accession>
<sequence>VPPSPDEAVGADSALGVHARRSLTSRVDLYLGYVELLVRGVTAPQRTVFQPPIWELSNRSGVGGAPLFTVLGWVG</sequence>
<feature type="non-terminal residue" evidence="1">
    <location>
        <position position="1"/>
    </location>
</feature>
<proteinExistence type="predicted"/>
<gene>
    <name evidence="1" type="ORF">METZ01_LOCUS412039</name>
</gene>
<feature type="non-terminal residue" evidence="1">
    <location>
        <position position="75"/>
    </location>
</feature>
<name>A0A382WLI7_9ZZZZ</name>
<reference evidence="1" key="1">
    <citation type="submission" date="2018-05" db="EMBL/GenBank/DDBJ databases">
        <authorList>
            <person name="Lanie J.A."/>
            <person name="Ng W.-L."/>
            <person name="Kazmierczak K.M."/>
            <person name="Andrzejewski T.M."/>
            <person name="Davidsen T.M."/>
            <person name="Wayne K.J."/>
            <person name="Tettelin H."/>
            <person name="Glass J.I."/>
            <person name="Rusch D."/>
            <person name="Podicherti R."/>
            <person name="Tsui H.-C.T."/>
            <person name="Winkler M.E."/>
        </authorList>
    </citation>
    <scope>NUCLEOTIDE SEQUENCE</scope>
</reference>
<dbReference type="EMBL" id="UINC01160501">
    <property type="protein sequence ID" value="SVD59185.1"/>
    <property type="molecule type" value="Genomic_DNA"/>
</dbReference>
<protein>
    <submittedName>
        <fullName evidence="1">Uncharacterized protein</fullName>
    </submittedName>
</protein>